<name>A0A0F8ZFI8_9ZZZZ</name>
<dbReference type="InterPro" id="IPR036388">
    <property type="entry name" value="WH-like_DNA-bd_sf"/>
</dbReference>
<proteinExistence type="predicted"/>
<accession>A0A0F8ZFI8</accession>
<feature type="non-terminal residue" evidence="1">
    <location>
        <position position="119"/>
    </location>
</feature>
<dbReference type="AlphaFoldDB" id="A0A0F8ZFI8"/>
<dbReference type="InterPro" id="IPR036390">
    <property type="entry name" value="WH_DNA-bd_sf"/>
</dbReference>
<dbReference type="SUPFAM" id="SSF46785">
    <property type="entry name" value="Winged helix' DNA-binding domain"/>
    <property type="match status" value="1"/>
</dbReference>
<organism evidence="1">
    <name type="scientific">marine sediment metagenome</name>
    <dbReference type="NCBI Taxonomy" id="412755"/>
    <lineage>
        <taxon>unclassified sequences</taxon>
        <taxon>metagenomes</taxon>
        <taxon>ecological metagenomes</taxon>
    </lineage>
</organism>
<reference evidence="1" key="1">
    <citation type="journal article" date="2015" name="Nature">
        <title>Complex archaea that bridge the gap between prokaryotes and eukaryotes.</title>
        <authorList>
            <person name="Spang A."/>
            <person name="Saw J.H."/>
            <person name="Jorgensen S.L."/>
            <person name="Zaremba-Niedzwiedzka K."/>
            <person name="Martijn J."/>
            <person name="Lind A.E."/>
            <person name="van Eijk R."/>
            <person name="Schleper C."/>
            <person name="Guy L."/>
            <person name="Ettema T.J."/>
        </authorList>
    </citation>
    <scope>NUCLEOTIDE SEQUENCE</scope>
</reference>
<comment type="caution">
    <text evidence="1">The sequence shown here is derived from an EMBL/GenBank/DDBJ whole genome shotgun (WGS) entry which is preliminary data.</text>
</comment>
<dbReference type="Gene3D" id="1.10.10.10">
    <property type="entry name" value="Winged helix-like DNA-binding domain superfamily/Winged helix DNA-binding domain"/>
    <property type="match status" value="1"/>
</dbReference>
<gene>
    <name evidence="1" type="ORF">LCGC14_2780530</name>
</gene>
<protein>
    <recommendedName>
        <fullName evidence="2">HTH marR-type domain-containing protein</fullName>
    </recommendedName>
</protein>
<evidence type="ECO:0008006" key="2">
    <source>
        <dbReference type="Google" id="ProtNLM"/>
    </source>
</evidence>
<dbReference type="EMBL" id="LAZR01051645">
    <property type="protein sequence ID" value="KKK84715.1"/>
    <property type="molecule type" value="Genomic_DNA"/>
</dbReference>
<sequence length="119" mass="14183">MVKNTEKARAKAEEKWKKQEEERAIELYDYLEDKPNQTIYSLSKKFNYSLKSTENIINKLIEEGLIKIKQIMDNGRTKNIVNILEFEDYTFEDYNEENITDEFLEKLIERTKATGVSVY</sequence>
<evidence type="ECO:0000313" key="1">
    <source>
        <dbReference type="EMBL" id="KKK84715.1"/>
    </source>
</evidence>